<comment type="caution">
    <text evidence="6">The sequence shown here is derived from an EMBL/GenBank/DDBJ whole genome shotgun (WGS) entry which is preliminary data.</text>
</comment>
<dbReference type="PANTHER" id="PTHR23502">
    <property type="entry name" value="MAJOR FACILITATOR SUPERFAMILY"/>
    <property type="match status" value="1"/>
</dbReference>
<organism evidence="6 7">
    <name type="scientific">Thelonectria olida</name>
    <dbReference type="NCBI Taxonomy" id="1576542"/>
    <lineage>
        <taxon>Eukaryota</taxon>
        <taxon>Fungi</taxon>
        <taxon>Dikarya</taxon>
        <taxon>Ascomycota</taxon>
        <taxon>Pezizomycotina</taxon>
        <taxon>Sordariomycetes</taxon>
        <taxon>Hypocreomycetidae</taxon>
        <taxon>Hypocreales</taxon>
        <taxon>Nectriaceae</taxon>
        <taxon>Thelonectria</taxon>
    </lineage>
</organism>
<protein>
    <submittedName>
        <fullName evidence="6">Uncharacterized protein</fullName>
    </submittedName>
</protein>
<evidence type="ECO:0000313" key="6">
    <source>
        <dbReference type="EMBL" id="KAH6866043.1"/>
    </source>
</evidence>
<name>A0A9P8VNF2_9HYPO</name>
<dbReference type="OrthoDB" id="5215911at2759"/>
<proteinExistence type="predicted"/>
<comment type="subcellular location">
    <subcellularLocation>
        <location evidence="1">Membrane</location>
        <topology evidence="1">Multi-pass membrane protein</topology>
    </subcellularLocation>
</comment>
<keyword evidence="4 5" id="KW-0472">Membrane</keyword>
<evidence type="ECO:0000256" key="1">
    <source>
        <dbReference type="ARBA" id="ARBA00004141"/>
    </source>
</evidence>
<evidence type="ECO:0000256" key="3">
    <source>
        <dbReference type="ARBA" id="ARBA00022989"/>
    </source>
</evidence>
<feature type="transmembrane region" description="Helical" evidence="5">
    <location>
        <begin position="20"/>
        <end position="40"/>
    </location>
</feature>
<reference evidence="6 7" key="1">
    <citation type="journal article" date="2021" name="Nat. Commun.">
        <title>Genetic determinants of endophytism in the Arabidopsis root mycobiome.</title>
        <authorList>
            <person name="Mesny F."/>
            <person name="Miyauchi S."/>
            <person name="Thiergart T."/>
            <person name="Pickel B."/>
            <person name="Atanasova L."/>
            <person name="Karlsson M."/>
            <person name="Huettel B."/>
            <person name="Barry K.W."/>
            <person name="Haridas S."/>
            <person name="Chen C."/>
            <person name="Bauer D."/>
            <person name="Andreopoulos W."/>
            <person name="Pangilinan J."/>
            <person name="LaButti K."/>
            <person name="Riley R."/>
            <person name="Lipzen A."/>
            <person name="Clum A."/>
            <person name="Drula E."/>
            <person name="Henrissat B."/>
            <person name="Kohler A."/>
            <person name="Grigoriev I.V."/>
            <person name="Martin F.M."/>
            <person name="Hacquard S."/>
        </authorList>
    </citation>
    <scope>NUCLEOTIDE SEQUENCE [LARGE SCALE GENOMIC DNA]</scope>
    <source>
        <strain evidence="6 7">MPI-CAGE-CH-0241</strain>
    </source>
</reference>
<dbReference type="SUPFAM" id="SSF103473">
    <property type="entry name" value="MFS general substrate transporter"/>
    <property type="match status" value="1"/>
</dbReference>
<dbReference type="EMBL" id="JAGPYM010000166">
    <property type="protein sequence ID" value="KAH6866043.1"/>
    <property type="molecule type" value="Genomic_DNA"/>
</dbReference>
<evidence type="ECO:0000256" key="2">
    <source>
        <dbReference type="ARBA" id="ARBA00022692"/>
    </source>
</evidence>
<dbReference type="PANTHER" id="PTHR23502:SF50">
    <property type="entry name" value="TRANSPORTER, PUTATIVE (AFU_ORTHOLOGUE AFUA_5G00430)-RELATED"/>
    <property type="match status" value="1"/>
</dbReference>
<dbReference type="GO" id="GO:0005886">
    <property type="term" value="C:plasma membrane"/>
    <property type="evidence" value="ECO:0007669"/>
    <property type="project" value="TreeGrafter"/>
</dbReference>
<dbReference type="Proteomes" id="UP000777438">
    <property type="component" value="Unassembled WGS sequence"/>
</dbReference>
<dbReference type="GO" id="GO:0022857">
    <property type="term" value="F:transmembrane transporter activity"/>
    <property type="evidence" value="ECO:0007669"/>
    <property type="project" value="TreeGrafter"/>
</dbReference>
<evidence type="ECO:0000313" key="7">
    <source>
        <dbReference type="Proteomes" id="UP000777438"/>
    </source>
</evidence>
<keyword evidence="2 5" id="KW-0812">Transmembrane</keyword>
<keyword evidence="7" id="KW-1185">Reference proteome</keyword>
<feature type="transmembrane region" description="Helical" evidence="5">
    <location>
        <begin position="46"/>
        <end position="68"/>
    </location>
</feature>
<feature type="transmembrane region" description="Helical" evidence="5">
    <location>
        <begin position="80"/>
        <end position="99"/>
    </location>
</feature>
<dbReference type="InterPro" id="IPR036259">
    <property type="entry name" value="MFS_trans_sf"/>
</dbReference>
<sequence length="157" mass="17429">MWLSKRNGGIYEPEMRLWLALPLAIQTAGSVLMAGLGIAYTVPWPLVAFGFGLLGFNLGATGSIALSYSMDCYHDILGDAMVGVVFSRNVLSVVILFTLTPWIEVMGLRDMHILVSVLSFFILIVPVLLLKWGKRARIAFAGVYMEMARRQPTSRQY</sequence>
<feature type="transmembrane region" description="Helical" evidence="5">
    <location>
        <begin position="111"/>
        <end position="130"/>
    </location>
</feature>
<evidence type="ECO:0000256" key="4">
    <source>
        <dbReference type="ARBA" id="ARBA00023136"/>
    </source>
</evidence>
<evidence type="ECO:0000256" key="5">
    <source>
        <dbReference type="SAM" id="Phobius"/>
    </source>
</evidence>
<dbReference type="AlphaFoldDB" id="A0A9P8VNF2"/>
<gene>
    <name evidence="6" type="ORF">B0T10DRAFT_82607</name>
</gene>
<accession>A0A9P8VNF2</accession>
<keyword evidence="3 5" id="KW-1133">Transmembrane helix</keyword>